<sequence>MIEANYTALVMGIVVIEGIGRSLDPSLDIIRQSLPILAYQKIMRDFTVGRVMEEDDIQEAWRLYLTIPEL</sequence>
<dbReference type="RefSeq" id="XP_014158415.1">
    <property type="nucleotide sequence ID" value="XM_014302940.1"/>
</dbReference>
<dbReference type="Proteomes" id="UP000054560">
    <property type="component" value="Unassembled WGS sequence"/>
</dbReference>
<keyword evidence="2" id="KW-1185">Reference proteome</keyword>
<organism evidence="1 2">
    <name type="scientific">Sphaeroforma arctica JP610</name>
    <dbReference type="NCBI Taxonomy" id="667725"/>
    <lineage>
        <taxon>Eukaryota</taxon>
        <taxon>Ichthyosporea</taxon>
        <taxon>Ichthyophonida</taxon>
        <taxon>Sphaeroforma</taxon>
    </lineage>
</organism>
<protein>
    <submittedName>
        <fullName evidence="1">Uncharacterized protein</fullName>
    </submittedName>
</protein>
<dbReference type="GeneID" id="25903791"/>
<dbReference type="EMBL" id="KQ241760">
    <property type="protein sequence ID" value="KNC84513.1"/>
    <property type="molecule type" value="Genomic_DNA"/>
</dbReference>
<dbReference type="OrthoDB" id="427480at2759"/>
<proteinExistence type="predicted"/>
<accession>A0A0L0G8E4</accession>
<evidence type="ECO:0000313" key="1">
    <source>
        <dbReference type="EMBL" id="KNC84513.1"/>
    </source>
</evidence>
<gene>
    <name evidence="1" type="ORF">SARC_03287</name>
</gene>
<name>A0A0L0G8E4_9EUKA</name>
<reference evidence="1 2" key="1">
    <citation type="submission" date="2011-02" db="EMBL/GenBank/DDBJ databases">
        <title>The Genome Sequence of Sphaeroforma arctica JP610.</title>
        <authorList>
            <consortium name="The Broad Institute Genome Sequencing Platform"/>
            <person name="Russ C."/>
            <person name="Cuomo C."/>
            <person name="Young S.K."/>
            <person name="Zeng Q."/>
            <person name="Gargeya S."/>
            <person name="Alvarado L."/>
            <person name="Berlin A."/>
            <person name="Chapman S.B."/>
            <person name="Chen Z."/>
            <person name="Freedman E."/>
            <person name="Gellesch M."/>
            <person name="Goldberg J."/>
            <person name="Griggs A."/>
            <person name="Gujja S."/>
            <person name="Heilman E."/>
            <person name="Heiman D."/>
            <person name="Howarth C."/>
            <person name="Mehta T."/>
            <person name="Neiman D."/>
            <person name="Pearson M."/>
            <person name="Roberts A."/>
            <person name="Saif S."/>
            <person name="Shea T."/>
            <person name="Shenoy N."/>
            <person name="Sisk P."/>
            <person name="Stolte C."/>
            <person name="Sykes S."/>
            <person name="White J."/>
            <person name="Yandava C."/>
            <person name="Burger G."/>
            <person name="Gray M.W."/>
            <person name="Holland P.W.H."/>
            <person name="King N."/>
            <person name="Lang F.B.F."/>
            <person name="Roger A.J."/>
            <person name="Ruiz-Trillo I."/>
            <person name="Haas B."/>
            <person name="Nusbaum C."/>
            <person name="Birren B."/>
        </authorList>
    </citation>
    <scope>NUCLEOTIDE SEQUENCE [LARGE SCALE GENOMIC DNA]</scope>
    <source>
        <strain evidence="1 2">JP610</strain>
    </source>
</reference>
<dbReference type="AlphaFoldDB" id="A0A0L0G8E4"/>
<evidence type="ECO:0000313" key="2">
    <source>
        <dbReference type="Proteomes" id="UP000054560"/>
    </source>
</evidence>